<reference evidence="2 3" key="2">
    <citation type="journal article" date="2011" name="PLoS Genet.">
        <title>Caenorhabditis briggsae recombinant inbred line genotypes reveal inter-strain incompatibility and the evolution of recombination.</title>
        <authorList>
            <person name="Ross J.A."/>
            <person name="Koboldt D.C."/>
            <person name="Staisch J.E."/>
            <person name="Chamberlin H.M."/>
            <person name="Gupta B.P."/>
            <person name="Miller R.D."/>
            <person name="Baird S.E."/>
            <person name="Haag E.S."/>
        </authorList>
    </citation>
    <scope>NUCLEOTIDE SEQUENCE [LARGE SCALE GENOMIC DNA]</scope>
    <source>
        <strain evidence="2 3">AF16</strain>
    </source>
</reference>
<dbReference type="HOGENOM" id="CLU_1983539_0_0_1"/>
<reference evidence="2 3" key="1">
    <citation type="journal article" date="2003" name="PLoS Biol.">
        <title>The genome sequence of Caenorhabditis briggsae: a platform for comparative genomics.</title>
        <authorList>
            <person name="Stein L.D."/>
            <person name="Bao Z."/>
            <person name="Blasiar D."/>
            <person name="Blumenthal T."/>
            <person name="Brent M.R."/>
            <person name="Chen N."/>
            <person name="Chinwalla A."/>
            <person name="Clarke L."/>
            <person name="Clee C."/>
            <person name="Coghlan A."/>
            <person name="Coulson A."/>
            <person name="D'Eustachio P."/>
            <person name="Fitch D.H."/>
            <person name="Fulton L.A."/>
            <person name="Fulton R.E."/>
            <person name="Griffiths-Jones S."/>
            <person name="Harris T.W."/>
            <person name="Hillier L.W."/>
            <person name="Kamath R."/>
            <person name="Kuwabara P.E."/>
            <person name="Mardis E.R."/>
            <person name="Marra M.A."/>
            <person name="Miner T.L."/>
            <person name="Minx P."/>
            <person name="Mullikin J.C."/>
            <person name="Plumb R.W."/>
            <person name="Rogers J."/>
            <person name="Schein J.E."/>
            <person name="Sohrmann M."/>
            <person name="Spieth J."/>
            <person name="Stajich J.E."/>
            <person name="Wei C."/>
            <person name="Willey D."/>
            <person name="Wilson R.K."/>
            <person name="Durbin R."/>
            <person name="Waterston R.H."/>
        </authorList>
    </citation>
    <scope>NUCLEOTIDE SEQUENCE [LARGE SCALE GENOMIC DNA]</scope>
    <source>
        <strain evidence="2 3">AF16</strain>
    </source>
</reference>
<accession>A8WPG0</accession>
<evidence type="ECO:0000256" key="1">
    <source>
        <dbReference type="SAM" id="SignalP"/>
    </source>
</evidence>
<sequence>MRSTCLLIFLALLVVSSSAMPFYTSLIDDNGEDVRIRQFPQQDVLENMVNELMRVQSVDQMNNNQLEYAFYRHGVQRLMSLCVQLSSSPLCMPSGERFLFARVAQSVAAPHPQSSPSQVQLLEGHL</sequence>
<organism evidence="2 3">
    <name type="scientific">Caenorhabditis briggsae</name>
    <dbReference type="NCBI Taxonomy" id="6238"/>
    <lineage>
        <taxon>Eukaryota</taxon>
        <taxon>Metazoa</taxon>
        <taxon>Ecdysozoa</taxon>
        <taxon>Nematoda</taxon>
        <taxon>Chromadorea</taxon>
        <taxon>Rhabditida</taxon>
        <taxon>Rhabditina</taxon>
        <taxon>Rhabditomorpha</taxon>
        <taxon>Rhabditoidea</taxon>
        <taxon>Rhabditidae</taxon>
        <taxon>Peloderinae</taxon>
        <taxon>Caenorhabditis</taxon>
    </lineage>
</organism>
<dbReference type="EMBL" id="HE600951">
    <property type="protein sequence ID" value="CAP22367.2"/>
    <property type="molecule type" value="Genomic_DNA"/>
</dbReference>
<dbReference type="InParanoid" id="A8WPG0"/>
<dbReference type="eggNOG" id="ENOG502TJ2B">
    <property type="taxonomic scope" value="Eukaryota"/>
</dbReference>
<dbReference type="WormBase" id="CBG00860">
    <property type="protein sequence ID" value="CBP13949"/>
    <property type="gene ID" value="WBGene00024187"/>
    <property type="gene designation" value="Cbr-nlp-63"/>
</dbReference>
<evidence type="ECO:0000313" key="4">
    <source>
        <dbReference type="WormBase" id="CBG00860"/>
    </source>
</evidence>
<name>A8WPG0_CAEBR</name>
<protein>
    <submittedName>
        <fullName evidence="2">Protein CBG00860</fullName>
    </submittedName>
</protein>
<keyword evidence="3" id="KW-1185">Reference proteome</keyword>
<feature type="chain" id="PRO_5002729309" evidence="1">
    <location>
        <begin position="20"/>
        <end position="126"/>
    </location>
</feature>
<keyword evidence="1" id="KW-0732">Signal</keyword>
<gene>
    <name evidence="4" type="primary">nlp-63</name>
    <name evidence="2 4" type="ORF">CBG00860</name>
    <name evidence="2" type="ORF">CBG_00860</name>
</gene>
<dbReference type="Proteomes" id="UP000008549">
    <property type="component" value="Unassembled WGS sequence"/>
</dbReference>
<evidence type="ECO:0000313" key="2">
    <source>
        <dbReference type="EMBL" id="CAP22367.2"/>
    </source>
</evidence>
<dbReference type="AlphaFoldDB" id="A8WPG0"/>
<feature type="signal peptide" evidence="1">
    <location>
        <begin position="1"/>
        <end position="19"/>
    </location>
</feature>
<proteinExistence type="predicted"/>
<evidence type="ECO:0000313" key="3">
    <source>
        <dbReference type="Proteomes" id="UP000008549"/>
    </source>
</evidence>